<dbReference type="Proteomes" id="UP000730482">
    <property type="component" value="Unassembled WGS sequence"/>
</dbReference>
<accession>A0ABS5KRH8</accession>
<dbReference type="InterPro" id="IPR029083">
    <property type="entry name" value="Imm32"/>
</dbReference>
<reference evidence="1 2" key="1">
    <citation type="submission" date="2020-02" db="EMBL/GenBank/DDBJ databases">
        <title>Acidophilic actinobacteria isolated from forest soil.</title>
        <authorList>
            <person name="Golinska P."/>
        </authorList>
    </citation>
    <scope>NUCLEOTIDE SEQUENCE [LARGE SCALE GENOMIC DNA]</scope>
    <source>
        <strain evidence="1 2">NL8</strain>
    </source>
</reference>
<comment type="caution">
    <text evidence="1">The sequence shown here is derived from an EMBL/GenBank/DDBJ whole genome shotgun (WGS) entry which is preliminary data.</text>
</comment>
<keyword evidence="2" id="KW-1185">Reference proteome</keyword>
<sequence>MDAAFGEVDLKASAEELIALAGAVAQGTGYVVSTPARDSGGLVGIQVVQSSGPGVRLDLDIRRKVLVISGDQASRKILAENLHDLAAVEDGYHLHIDYFPDHAYLAEGSMSLVVSSPRGGMPTR</sequence>
<organism evidence="1 2">
    <name type="scientific">Catenulispora pinistramenti</name>
    <dbReference type="NCBI Taxonomy" id="2705254"/>
    <lineage>
        <taxon>Bacteria</taxon>
        <taxon>Bacillati</taxon>
        <taxon>Actinomycetota</taxon>
        <taxon>Actinomycetes</taxon>
        <taxon>Catenulisporales</taxon>
        <taxon>Catenulisporaceae</taxon>
        <taxon>Catenulispora</taxon>
    </lineage>
</organism>
<protein>
    <submittedName>
        <fullName evidence="1">Uncharacterized protein</fullName>
    </submittedName>
</protein>
<proteinExistence type="predicted"/>
<name>A0ABS5KRH8_9ACTN</name>
<dbReference type="Pfam" id="PF15566">
    <property type="entry name" value="Imm32"/>
    <property type="match status" value="1"/>
</dbReference>
<dbReference type="RefSeq" id="WP_212010241.1">
    <property type="nucleotide sequence ID" value="NZ_JAAFYZ010000053.1"/>
</dbReference>
<evidence type="ECO:0000313" key="1">
    <source>
        <dbReference type="EMBL" id="MBS2548660.1"/>
    </source>
</evidence>
<dbReference type="EMBL" id="JAAFYZ010000053">
    <property type="protein sequence ID" value="MBS2548660.1"/>
    <property type="molecule type" value="Genomic_DNA"/>
</dbReference>
<gene>
    <name evidence="1" type="ORF">KGQ19_17465</name>
</gene>
<evidence type="ECO:0000313" key="2">
    <source>
        <dbReference type="Proteomes" id="UP000730482"/>
    </source>
</evidence>